<keyword evidence="2" id="KW-0442">Lipid degradation</keyword>
<dbReference type="Gene3D" id="3.40.50.1820">
    <property type="entry name" value="alpha/beta hydrolase"/>
    <property type="match status" value="1"/>
</dbReference>
<keyword evidence="3" id="KW-0443">Lipid metabolism</keyword>
<feature type="signal peptide" evidence="4">
    <location>
        <begin position="1"/>
        <end position="35"/>
    </location>
</feature>
<dbReference type="GO" id="GO:0003847">
    <property type="term" value="F:1-alkyl-2-acetylglycerophosphocholine esterase activity"/>
    <property type="evidence" value="ECO:0007669"/>
    <property type="project" value="TreeGrafter"/>
</dbReference>
<comment type="caution">
    <text evidence="5">The sequence shown here is derived from an EMBL/GenBank/DDBJ whole genome shotgun (WGS) entry which is preliminary data.</text>
</comment>
<dbReference type="SUPFAM" id="SSF53474">
    <property type="entry name" value="alpha/beta-Hydrolases"/>
    <property type="match status" value="1"/>
</dbReference>
<dbReference type="RefSeq" id="WP_135338835.1">
    <property type="nucleotide sequence ID" value="NZ_JBHLTX010000066.1"/>
</dbReference>
<dbReference type="Pfam" id="PF03403">
    <property type="entry name" value="PAF-AH_p_II"/>
    <property type="match status" value="1"/>
</dbReference>
<evidence type="ECO:0000313" key="6">
    <source>
        <dbReference type="Proteomes" id="UP000297948"/>
    </source>
</evidence>
<protein>
    <submittedName>
        <fullName evidence="5">Alpha/beta hydrolase</fullName>
    </submittedName>
</protein>
<dbReference type="OrthoDB" id="569821at2"/>
<gene>
    <name evidence="5" type="ORF">E4099_11145</name>
</gene>
<dbReference type="PROSITE" id="PS51318">
    <property type="entry name" value="TAT"/>
    <property type="match status" value="1"/>
</dbReference>
<dbReference type="GO" id="GO:0016042">
    <property type="term" value="P:lipid catabolic process"/>
    <property type="evidence" value="ECO:0007669"/>
    <property type="project" value="UniProtKB-KW"/>
</dbReference>
<organism evidence="5 6">
    <name type="scientific">Streptomyces palmae</name>
    <dbReference type="NCBI Taxonomy" id="1701085"/>
    <lineage>
        <taxon>Bacteria</taxon>
        <taxon>Bacillati</taxon>
        <taxon>Actinomycetota</taxon>
        <taxon>Actinomycetes</taxon>
        <taxon>Kitasatosporales</taxon>
        <taxon>Streptomycetaceae</taxon>
        <taxon>Streptomyces</taxon>
    </lineage>
</organism>
<name>A0A4Z0H8D9_9ACTN</name>
<dbReference type="PANTHER" id="PTHR10272">
    <property type="entry name" value="PLATELET-ACTIVATING FACTOR ACETYLHYDROLASE"/>
    <property type="match status" value="1"/>
</dbReference>
<keyword evidence="6" id="KW-1185">Reference proteome</keyword>
<sequence>MTRTTRDNRRRGAVFAAALALALALPLAGAGAALARPAGDQAASSLAADRQDVQLELPRPTGPYAIGRDTLHLVDRSRPDPWVPEAKGRELMVDLYYPARPGTGAPAAYTSTEEARLLLEFRGLDKVIPAEAVSGVRTHARTDARPMPGRHPLVVLSPGFTTSRYTLTLLAEELTSRGYVVAAMDHAYESVGTRFPGDRILTCVACEKSEETGLAPVAEGRAEDVSFLLDRLTGPRPAWRHAWSIDPRRIGMAGHSIGGNSAAQTMATDSRVRAGVNMDGTFFADVPAEGLDGRPFLMLGTDTLHHPGGQDQSWDRAWQRLDGWKRWLSVTDSGHFTFTDLPVLAEQLGLPDPEAPLSGTRSGEITRDYVSAFFDQQLRGIPQPLLDGPSAANPEVRFHTP</sequence>
<accession>A0A4Z0H8D9</accession>
<dbReference type="Proteomes" id="UP000297948">
    <property type="component" value="Unassembled WGS sequence"/>
</dbReference>
<evidence type="ECO:0000256" key="4">
    <source>
        <dbReference type="SAM" id="SignalP"/>
    </source>
</evidence>
<keyword evidence="1 5" id="KW-0378">Hydrolase</keyword>
<dbReference type="EMBL" id="SRID01000076">
    <property type="protein sequence ID" value="TGB12591.1"/>
    <property type="molecule type" value="Genomic_DNA"/>
</dbReference>
<proteinExistence type="predicted"/>
<dbReference type="InterPro" id="IPR006311">
    <property type="entry name" value="TAT_signal"/>
</dbReference>
<dbReference type="InterPro" id="IPR029058">
    <property type="entry name" value="AB_hydrolase_fold"/>
</dbReference>
<evidence type="ECO:0000256" key="1">
    <source>
        <dbReference type="ARBA" id="ARBA00022801"/>
    </source>
</evidence>
<evidence type="ECO:0000256" key="2">
    <source>
        <dbReference type="ARBA" id="ARBA00022963"/>
    </source>
</evidence>
<dbReference type="AlphaFoldDB" id="A0A4Z0H8D9"/>
<keyword evidence="4" id="KW-0732">Signal</keyword>
<evidence type="ECO:0000256" key="3">
    <source>
        <dbReference type="ARBA" id="ARBA00023098"/>
    </source>
</evidence>
<evidence type="ECO:0000313" key="5">
    <source>
        <dbReference type="EMBL" id="TGB12591.1"/>
    </source>
</evidence>
<dbReference type="PANTHER" id="PTHR10272:SF0">
    <property type="entry name" value="PLATELET-ACTIVATING FACTOR ACETYLHYDROLASE"/>
    <property type="match status" value="1"/>
</dbReference>
<reference evidence="5 6" key="1">
    <citation type="submission" date="2019-03" db="EMBL/GenBank/DDBJ databases">
        <authorList>
            <person name="Gonzalez-Pimentel J.L."/>
        </authorList>
    </citation>
    <scope>NUCLEOTIDE SEQUENCE [LARGE SCALE GENOMIC DNA]</scope>
    <source>
        <strain evidence="5 6">JCM 31289</strain>
    </source>
</reference>
<feature type="chain" id="PRO_5038961182" evidence="4">
    <location>
        <begin position="36"/>
        <end position="401"/>
    </location>
</feature>